<comment type="caution">
    <text evidence="1">The sequence shown here is derived from an EMBL/GenBank/DDBJ whole genome shotgun (WGS) entry which is preliminary data.</text>
</comment>
<keyword evidence="2" id="KW-1185">Reference proteome</keyword>
<organism evidence="1 2">
    <name type="scientific">Streptomyces rhizosphaericola</name>
    <dbReference type="NCBI Taxonomy" id="2564098"/>
    <lineage>
        <taxon>Bacteria</taxon>
        <taxon>Bacillati</taxon>
        <taxon>Actinomycetota</taxon>
        <taxon>Actinomycetes</taxon>
        <taxon>Kitasatosporales</taxon>
        <taxon>Streptomycetaceae</taxon>
        <taxon>Streptomyces</taxon>
    </lineage>
</organism>
<dbReference type="InterPro" id="IPR009003">
    <property type="entry name" value="Peptidase_S1_PA"/>
</dbReference>
<name>A0ABY2PKI3_9ACTN</name>
<dbReference type="InterPro" id="IPR011990">
    <property type="entry name" value="TPR-like_helical_dom_sf"/>
</dbReference>
<accession>A0ABY2PKI3</accession>
<evidence type="ECO:0000313" key="2">
    <source>
        <dbReference type="Proteomes" id="UP000306274"/>
    </source>
</evidence>
<sequence>MPTSRGLDGAGLERLRMLTEQNVVGIWDGGTFCGTGFLVTPDTALTCAHVVAGREEGNMAATVEGRTITIGVVRRVPEVKGAGSTYDFPDLAELRLSEPAHDAQGVWLDQAGPTQAVSVSVHGFSGHTLEPGVQPDTLHLTVAGRSGRFVRLQWDQVVQGFSGGPVLDTTTGRVCGVLKASRHEKASSGGWLIPVDALREHLPGLLERNHAAHRPGTNWFDLARDRRGRQTDLFGPEPVGSLSGNTPAQMLARGAMPFVERPELGELQRWCSEHDGQSLRLLYAPGGSGKTRLSAELCRRLRRTGWIAGFADKESLGDPLQRPQWLKDLTDALAADFPCLVVFDYAQARLGDISALLRHVHRYRPDGITLRVLLLARSEEPLWDALQEELEEHHIEDWALKGASSRRLPDTLTAKDPGTLLTEAFGEFARQLECSWVLMPPSLTHRAGRQDSMLGMLATALDAVLTLRQGEEWKESDDPLARICRHEITGWYALLKDRLGSGGVLAGRTGRLMAEGLLPLPTLAQRRDGGELTALLTAVRSGAFPGQPPVNAPAVRSCLCALYPATDDQHVAPLEPDRLGEILVRRVLAEPESSGDTVAYLGVLLDVSALGDERAREGAVLETLDVLARARGCTSVGRVADHPAHAILDRALAQVVRDEPRALVPALVTVAARVPHPEPLVDLVRPVLATCGTDLLHLVEPRLPSYPSGLAPLSALVLQRLLQLPDTAGDDAGRRLRLRRLRRYSLRLEESGRREDALRAADEAVVLSRDLVRGSAQYRPDYAAALHTLSLLRHRSGETESALALSAEAVSLYRQLIGSDPGRRHRTFMDMAGALSLLALLRLGDAQFSGAARDAAEGIVRCEQVPEGARDDEVYLACLETLAECRHRTGETEQALVSSRQAVERLEELLTLRADRYLARLPEALQRHGFGLIRAGRFSEAYRTLSRAASERAALPLRTSRRLREQQSQVLRVLLQLSDELDEFTHERPSWLQMATVLDGLTS</sequence>
<dbReference type="EMBL" id="SRZK01000031">
    <property type="protein sequence ID" value="TGZ11293.1"/>
    <property type="molecule type" value="Genomic_DNA"/>
</dbReference>
<keyword evidence="1" id="KW-0378">Hydrolase</keyword>
<dbReference type="SUPFAM" id="SSF50494">
    <property type="entry name" value="Trypsin-like serine proteases"/>
    <property type="match status" value="1"/>
</dbReference>
<keyword evidence="1" id="KW-0645">Protease</keyword>
<gene>
    <name evidence="1" type="ORF">E5Z02_05465</name>
</gene>
<proteinExistence type="predicted"/>
<dbReference type="Gene3D" id="2.40.10.120">
    <property type="match status" value="1"/>
</dbReference>
<dbReference type="GO" id="GO:0008233">
    <property type="term" value="F:peptidase activity"/>
    <property type="evidence" value="ECO:0007669"/>
    <property type="project" value="UniProtKB-KW"/>
</dbReference>
<dbReference type="Pfam" id="PF13365">
    <property type="entry name" value="Trypsin_2"/>
    <property type="match status" value="1"/>
</dbReference>
<reference evidence="1 2" key="1">
    <citation type="submission" date="2019-04" db="EMBL/GenBank/DDBJ databases">
        <title>Streptomyces rhizosphaericola sp. nov., an actinobacterium isolated from the wheat rhizosphere.</title>
        <authorList>
            <person name="Vargas Hoyos H.A."/>
            <person name="Santos S.N."/>
            <person name="Genuario D.B."/>
            <person name="Melo I.S."/>
            <person name="Da Silva L.J."/>
            <person name="Da Silva F.S.P."/>
            <person name="Zucchi T.D."/>
        </authorList>
    </citation>
    <scope>NUCLEOTIDE SEQUENCE [LARGE SCALE GENOMIC DNA]</scope>
    <source>
        <strain evidence="1 2">1AS2c</strain>
    </source>
</reference>
<dbReference type="Gene3D" id="1.25.40.10">
    <property type="entry name" value="Tetratricopeptide repeat domain"/>
    <property type="match status" value="1"/>
</dbReference>
<protein>
    <submittedName>
        <fullName evidence="1">Serine protease</fullName>
    </submittedName>
</protein>
<dbReference type="GO" id="GO:0006508">
    <property type="term" value="P:proteolysis"/>
    <property type="evidence" value="ECO:0007669"/>
    <property type="project" value="UniProtKB-KW"/>
</dbReference>
<dbReference type="SUPFAM" id="SSF48452">
    <property type="entry name" value="TPR-like"/>
    <property type="match status" value="1"/>
</dbReference>
<dbReference type="Proteomes" id="UP000306274">
    <property type="component" value="Unassembled WGS sequence"/>
</dbReference>
<evidence type="ECO:0000313" key="1">
    <source>
        <dbReference type="EMBL" id="TGZ11293.1"/>
    </source>
</evidence>